<dbReference type="Gene3D" id="3.40.309.10">
    <property type="entry name" value="Aldehyde Dehydrogenase, Chain A, domain 2"/>
    <property type="match status" value="1"/>
</dbReference>
<dbReference type="InterPro" id="IPR015590">
    <property type="entry name" value="Aldehyde_DH_dom"/>
</dbReference>
<dbReference type="InterPro" id="IPR016162">
    <property type="entry name" value="Ald_DH_N"/>
</dbReference>
<dbReference type="CDD" id="cd07111">
    <property type="entry name" value="ALDH_F16"/>
    <property type="match status" value="1"/>
</dbReference>
<comment type="similarity">
    <text evidence="1 4">Belongs to the aldehyde dehydrogenase family.</text>
</comment>
<dbReference type="GO" id="GO:0004029">
    <property type="term" value="F:aldehyde dehydrogenase (NAD+) activity"/>
    <property type="evidence" value="ECO:0007669"/>
    <property type="project" value="UniProtKB-EC"/>
</dbReference>
<dbReference type="Pfam" id="PF00171">
    <property type="entry name" value="Aldedh"/>
    <property type="match status" value="2"/>
</dbReference>
<feature type="domain" description="Aldehyde dehydrogenase" evidence="5">
    <location>
        <begin position="581"/>
        <end position="793"/>
    </location>
</feature>
<feature type="domain" description="Aldehyde dehydrogenase" evidence="5">
    <location>
        <begin position="52"/>
        <end position="461"/>
    </location>
</feature>
<evidence type="ECO:0000256" key="3">
    <source>
        <dbReference type="PROSITE-ProRule" id="PRU10007"/>
    </source>
</evidence>
<sequence length="857" mass="94210">MAADTKTTPKNSVAEIFKSMEYGPAPEADNVVKAWLNDHDNGEFGLFIDGKWVKPDGRKTYQTKNPATGEPLATTIQGEQEDVDLAVSSAKKAYETWSKTPNHVRARHLYSIARHIQKHMRLFSVVEAMDNGKTFRETRDADIPIVVRHFYHHAGWAQLMDTEMRGWKSVGVIGGIVPWNFPLMLLTWKIAPALAMGNTVVLKPATYTRLSALLLAEVCAEAGLPPGVFNVITGSGAMGSKLADHPDVDKVAFTGSTGVGQTLRRLTAGSGKKLSLELGGKSPVVVFETADLDSTVEGVVDAIWFNQGQVCSAGSRLLVQEGIHDKLVAKLKERLTHFRVGDSLDKTVDMGAIVDESQRKSIEEYVESARQEGAEIFQISPIPKKGCFYPPTIITNVQTVSRVVVEEIFGPVLVVLPFRTAKEAIALSNNTIYGLGGSVWTENIPLALEAALSIKAGTLALVATSRVAMVEMVAKRDYLSMSDHPGKRGRDQNLCSWILKAFGQMVQARPTIGNNQKNEISADGNLPGIDRTFKMYYGGKQARPDAPYARPVVSPNGTVIAHVGEGNRKDVRNAVEAAHAAAAGKDVRNAVEAAHAAAAGWGKRAAHNRAQIVYYMAENLELRRDEVANRIHQMTGRSMDDCRTEVDLSVQRLFHWGAYCDKYGGTVQETTLYGCTVKVHEPMGVIGIACPDEYPLLGFVSLFAPAVIRGNVIVIVPSEKYPLSALDLYQVFDTSDLPGGVVNILTGDRNHLAKYLTEHQDVQSMWYFGTAEGSKFVEYMSAENVKRTWVNYGLARDWTDQEQGQGEEFLYQSIQWRDVFGTKAHHTGHACFFVEVRHIGNDVDIILLGFSIDVEYR</sequence>
<dbReference type="EC" id="1.2.1.3" evidence="6"/>
<dbReference type="InterPro" id="IPR016163">
    <property type="entry name" value="Ald_DH_C"/>
</dbReference>
<dbReference type="AlphaFoldDB" id="A0A6J8A0J9"/>
<feature type="active site" evidence="3">
    <location>
        <position position="277"/>
    </location>
</feature>
<keyword evidence="2 4" id="KW-0560">Oxidoreductase</keyword>
<dbReference type="Proteomes" id="UP000507470">
    <property type="component" value="Unassembled WGS sequence"/>
</dbReference>
<organism evidence="6 7">
    <name type="scientific">Mytilus coruscus</name>
    <name type="common">Sea mussel</name>
    <dbReference type="NCBI Taxonomy" id="42192"/>
    <lineage>
        <taxon>Eukaryota</taxon>
        <taxon>Metazoa</taxon>
        <taxon>Spiralia</taxon>
        <taxon>Lophotrochozoa</taxon>
        <taxon>Mollusca</taxon>
        <taxon>Bivalvia</taxon>
        <taxon>Autobranchia</taxon>
        <taxon>Pteriomorphia</taxon>
        <taxon>Mytilida</taxon>
        <taxon>Mytiloidea</taxon>
        <taxon>Mytilidae</taxon>
        <taxon>Mytilinae</taxon>
        <taxon>Mytilus</taxon>
    </lineage>
</organism>
<dbReference type="InterPro" id="IPR016161">
    <property type="entry name" value="Ald_DH/histidinol_DH"/>
</dbReference>
<evidence type="ECO:0000313" key="6">
    <source>
        <dbReference type="EMBL" id="CAC5358941.1"/>
    </source>
</evidence>
<reference evidence="6 7" key="1">
    <citation type="submission" date="2020-06" db="EMBL/GenBank/DDBJ databases">
        <authorList>
            <person name="Li R."/>
            <person name="Bekaert M."/>
        </authorList>
    </citation>
    <scope>NUCLEOTIDE SEQUENCE [LARGE SCALE GENOMIC DNA]</scope>
    <source>
        <strain evidence="7">wild</strain>
    </source>
</reference>
<protein>
    <submittedName>
        <fullName evidence="6">ALDH</fullName>
        <ecNumber evidence="6">1.2.1.3</ecNumber>
    </submittedName>
</protein>
<dbReference type="SUPFAM" id="SSF53720">
    <property type="entry name" value="ALDH-like"/>
    <property type="match status" value="2"/>
</dbReference>
<dbReference type="PROSITE" id="PS00687">
    <property type="entry name" value="ALDEHYDE_DEHYDR_GLU"/>
    <property type="match status" value="1"/>
</dbReference>
<dbReference type="FunFam" id="3.40.309.10:FF:000012">
    <property type="entry name" value="Betaine aldehyde dehydrogenase"/>
    <property type="match status" value="1"/>
</dbReference>
<dbReference type="PANTHER" id="PTHR11699">
    <property type="entry name" value="ALDEHYDE DEHYDROGENASE-RELATED"/>
    <property type="match status" value="1"/>
</dbReference>
<dbReference type="FunFam" id="3.40.605.10:FF:000007">
    <property type="entry name" value="NAD/NADP-dependent betaine aldehyde dehydrogenase"/>
    <property type="match status" value="1"/>
</dbReference>
<accession>A0A6J8A0J9</accession>
<name>A0A6J8A0J9_MYTCO</name>
<proteinExistence type="inferred from homology"/>
<evidence type="ECO:0000256" key="2">
    <source>
        <dbReference type="ARBA" id="ARBA00023002"/>
    </source>
</evidence>
<dbReference type="OrthoDB" id="310895at2759"/>
<keyword evidence="7" id="KW-1185">Reference proteome</keyword>
<dbReference type="InterPro" id="IPR029510">
    <property type="entry name" value="Ald_DH_CS_GLU"/>
</dbReference>
<evidence type="ECO:0000259" key="5">
    <source>
        <dbReference type="Pfam" id="PF00171"/>
    </source>
</evidence>
<gene>
    <name evidence="6" type="ORF">MCOR_1985</name>
</gene>
<evidence type="ECO:0000256" key="1">
    <source>
        <dbReference type="ARBA" id="ARBA00009986"/>
    </source>
</evidence>
<evidence type="ECO:0000256" key="4">
    <source>
        <dbReference type="RuleBase" id="RU003345"/>
    </source>
</evidence>
<dbReference type="EMBL" id="CACVKT020000419">
    <property type="protein sequence ID" value="CAC5358941.1"/>
    <property type="molecule type" value="Genomic_DNA"/>
</dbReference>
<evidence type="ECO:0000313" key="7">
    <source>
        <dbReference type="Proteomes" id="UP000507470"/>
    </source>
</evidence>
<dbReference type="Gene3D" id="3.40.605.10">
    <property type="entry name" value="Aldehyde Dehydrogenase, Chain A, domain 1"/>
    <property type="match status" value="2"/>
</dbReference>